<proteinExistence type="inferred from homology"/>
<dbReference type="NCBIfam" id="NF002750">
    <property type="entry name" value="PRK02793.1"/>
    <property type="match status" value="1"/>
</dbReference>
<dbReference type="KEGG" id="pshi:SAMEA2665130_0264"/>
<evidence type="ECO:0000256" key="1">
    <source>
        <dbReference type="HAMAP-Rule" id="MF_00715"/>
    </source>
</evidence>
<accession>A0A1A9AUB0</accession>
<name>A0A1A9AUB0_PLESH</name>
<evidence type="ECO:0000313" key="3">
    <source>
        <dbReference type="Proteomes" id="UP000664658"/>
    </source>
</evidence>
<dbReference type="EMBL" id="JAFNAA010000003">
    <property type="protein sequence ID" value="MBO1107230.1"/>
    <property type="molecule type" value="Genomic_DNA"/>
</dbReference>
<evidence type="ECO:0000313" key="2">
    <source>
        <dbReference type="EMBL" id="MBO1107230.1"/>
    </source>
</evidence>
<protein>
    <recommendedName>
        <fullName evidence="1">Protein SlyX</fullName>
    </recommendedName>
</protein>
<dbReference type="Pfam" id="PF04102">
    <property type="entry name" value="SlyX"/>
    <property type="match status" value="1"/>
</dbReference>
<organism evidence="2 3">
    <name type="scientific">Plesiomonas shigelloides</name>
    <name type="common">Aeromonas shigelloides</name>
    <dbReference type="NCBI Taxonomy" id="703"/>
    <lineage>
        <taxon>Bacteria</taxon>
        <taxon>Pseudomonadati</taxon>
        <taxon>Pseudomonadota</taxon>
        <taxon>Gammaproteobacteria</taxon>
        <taxon>Enterobacterales</taxon>
        <taxon>Enterobacteriaceae</taxon>
        <taxon>Plesiomonas</taxon>
    </lineage>
</organism>
<sequence>MSELAALQARLDHLESRQAFQEVTIEELNKVIIQQQIELEKLRTQVRFAVTKLREVQASPVASQAEETPPPHY</sequence>
<dbReference type="Proteomes" id="UP000664658">
    <property type="component" value="Unassembled WGS sequence"/>
</dbReference>
<gene>
    <name evidence="1" type="primary">slyX</name>
    <name evidence="2" type="ORF">J2R62_03185</name>
</gene>
<dbReference type="PANTHER" id="PTHR36508:SF1">
    <property type="entry name" value="PROTEIN SLYX"/>
    <property type="match status" value="1"/>
</dbReference>
<comment type="caution">
    <text evidence="2">The sequence shown here is derived from an EMBL/GenBank/DDBJ whole genome shotgun (WGS) entry which is preliminary data.</text>
</comment>
<dbReference type="AlphaFoldDB" id="A0A1A9AUB0"/>
<dbReference type="InterPro" id="IPR007236">
    <property type="entry name" value="SlyX"/>
</dbReference>
<dbReference type="PANTHER" id="PTHR36508">
    <property type="entry name" value="PROTEIN SLYX"/>
    <property type="match status" value="1"/>
</dbReference>
<reference evidence="2" key="1">
    <citation type="submission" date="2021-03" db="EMBL/GenBank/DDBJ databases">
        <title>Plesiomonas shigelloides zfcc0051, isolated from zebrafish feces.</title>
        <authorList>
            <person name="Vanderhoek Z."/>
            <person name="Gaulke C."/>
        </authorList>
    </citation>
    <scope>NUCLEOTIDE SEQUENCE</scope>
    <source>
        <strain evidence="2">Zfcc0051</strain>
    </source>
</reference>
<dbReference type="Gene3D" id="1.20.5.300">
    <property type="match status" value="1"/>
</dbReference>
<comment type="similarity">
    <text evidence="1">Belongs to the SlyX family.</text>
</comment>
<dbReference type="RefSeq" id="WP_010862744.1">
    <property type="nucleotide sequence ID" value="NZ_CP027852.1"/>
</dbReference>
<dbReference type="HAMAP" id="MF_00715">
    <property type="entry name" value="SlyX"/>
    <property type="match status" value="1"/>
</dbReference>